<organism evidence="7 8">
    <name type="scientific">Amylolactobacillus amylotrophicus DSM 20534</name>
    <dbReference type="NCBI Taxonomy" id="1423722"/>
    <lineage>
        <taxon>Bacteria</taxon>
        <taxon>Bacillati</taxon>
        <taxon>Bacillota</taxon>
        <taxon>Bacilli</taxon>
        <taxon>Lactobacillales</taxon>
        <taxon>Lactobacillaceae</taxon>
        <taxon>Amylolactobacillus</taxon>
    </lineage>
</organism>
<keyword evidence="3" id="KW-0133">Cell shape</keyword>
<evidence type="ECO:0000256" key="1">
    <source>
        <dbReference type="ARBA" id="ARBA00004141"/>
    </source>
</evidence>
<gene>
    <name evidence="7" type="ORF">FC62_GL000346</name>
</gene>
<feature type="transmembrane region" description="Helical" evidence="6">
    <location>
        <begin position="175"/>
        <end position="195"/>
    </location>
</feature>
<comment type="subcellular location">
    <subcellularLocation>
        <location evidence="1">Membrane</location>
        <topology evidence="1">Multi-pass membrane protein</topology>
    </subcellularLocation>
</comment>
<feature type="transmembrane region" description="Helical" evidence="6">
    <location>
        <begin position="82"/>
        <end position="103"/>
    </location>
</feature>
<sequence>MAKVENKSSIIDRLDFGIIGSIILLAITSMYTIWVAAMNDPSMGSPKRTVLVQAIWYIMSAIMVIIVMQFDSDQLFKIAPLAYGIGIVLLIAVLFLYNPAVFAETGAKSWFQLGPLTFQPSEVMKPAFILMLSRVVYQHNREYAEHTTRTDWLLVLKMILWLAPIAVLLKLQNDFGTMLVFFAITAGVLLVSGITWRIIAPLYGGVILLGGTAIALVTTQFGQNILRSLNFRAYQFERINSWLNPAGDTSSGAYQLWQSMKAIGSGQLFGKGFNNTVVYVPVRTSDMIFSVIGENFGFIGACLLILLYFYLIFQMVKVTFDTKNDFYSYISTGIIMMILFHVFENIGMSIDLLPLTGIPLPFVSQGGSALLGNMIGIGMILSMRYHHKSYIFSGTGAF</sequence>
<feature type="transmembrane region" description="Helical" evidence="6">
    <location>
        <begin position="202"/>
        <end position="222"/>
    </location>
</feature>
<keyword evidence="4 6" id="KW-1133">Transmembrane helix</keyword>
<name>A0A0R1H509_9LACO</name>
<evidence type="ECO:0000256" key="2">
    <source>
        <dbReference type="ARBA" id="ARBA00022692"/>
    </source>
</evidence>
<feature type="transmembrane region" description="Helical" evidence="6">
    <location>
        <begin position="287"/>
        <end position="313"/>
    </location>
</feature>
<dbReference type="GO" id="GO:0015648">
    <property type="term" value="F:lipid-linked peptidoglycan transporter activity"/>
    <property type="evidence" value="ECO:0007669"/>
    <property type="project" value="TreeGrafter"/>
</dbReference>
<comment type="caution">
    <text evidence="7">The sequence shown here is derived from an EMBL/GenBank/DDBJ whole genome shotgun (WGS) entry which is preliminary data.</text>
</comment>
<reference evidence="7 8" key="1">
    <citation type="journal article" date="2015" name="Genome Announc.">
        <title>Expanding the biotechnology potential of lactobacilli through comparative genomics of 213 strains and associated genera.</title>
        <authorList>
            <person name="Sun Z."/>
            <person name="Harris H.M."/>
            <person name="McCann A."/>
            <person name="Guo C."/>
            <person name="Argimon S."/>
            <person name="Zhang W."/>
            <person name="Yang X."/>
            <person name="Jeffery I.B."/>
            <person name="Cooney J.C."/>
            <person name="Kagawa T.F."/>
            <person name="Liu W."/>
            <person name="Song Y."/>
            <person name="Salvetti E."/>
            <person name="Wrobel A."/>
            <person name="Rasinkangas P."/>
            <person name="Parkhill J."/>
            <person name="Rea M.C."/>
            <person name="O'Sullivan O."/>
            <person name="Ritari J."/>
            <person name="Douillard F.P."/>
            <person name="Paul Ross R."/>
            <person name="Yang R."/>
            <person name="Briner A.E."/>
            <person name="Felis G.E."/>
            <person name="de Vos W.M."/>
            <person name="Barrangou R."/>
            <person name="Klaenhammer T.R."/>
            <person name="Caufield P.W."/>
            <person name="Cui Y."/>
            <person name="Zhang H."/>
            <person name="O'Toole P.W."/>
        </authorList>
    </citation>
    <scope>NUCLEOTIDE SEQUENCE [LARGE SCALE GENOMIC DNA]</scope>
    <source>
        <strain evidence="7 8">DSM 20534</strain>
    </source>
</reference>
<dbReference type="PANTHER" id="PTHR30474:SF1">
    <property type="entry name" value="PEPTIDOGLYCAN GLYCOSYLTRANSFERASE MRDB"/>
    <property type="match status" value="1"/>
</dbReference>
<feature type="transmembrane region" description="Helical" evidence="6">
    <location>
        <begin position="152"/>
        <end position="169"/>
    </location>
</feature>
<dbReference type="GO" id="GO:0032153">
    <property type="term" value="C:cell division site"/>
    <property type="evidence" value="ECO:0007669"/>
    <property type="project" value="TreeGrafter"/>
</dbReference>
<evidence type="ECO:0000313" key="8">
    <source>
        <dbReference type="Proteomes" id="UP000050909"/>
    </source>
</evidence>
<dbReference type="Proteomes" id="UP000050909">
    <property type="component" value="Unassembled WGS sequence"/>
</dbReference>
<keyword evidence="7" id="KW-0131">Cell cycle</keyword>
<dbReference type="AlphaFoldDB" id="A0A0R1H509"/>
<dbReference type="Pfam" id="PF01098">
    <property type="entry name" value="FTSW_RODA_SPOVE"/>
    <property type="match status" value="1"/>
</dbReference>
<dbReference type="PANTHER" id="PTHR30474">
    <property type="entry name" value="CELL CYCLE PROTEIN"/>
    <property type="match status" value="1"/>
</dbReference>
<dbReference type="EMBL" id="AZCV01000001">
    <property type="protein sequence ID" value="KRK38658.1"/>
    <property type="molecule type" value="Genomic_DNA"/>
</dbReference>
<keyword evidence="5 6" id="KW-0472">Membrane</keyword>
<dbReference type="RefSeq" id="WP_056946045.1">
    <property type="nucleotide sequence ID" value="NZ_AZCV01000001.1"/>
</dbReference>
<evidence type="ECO:0000313" key="7">
    <source>
        <dbReference type="EMBL" id="KRK38658.1"/>
    </source>
</evidence>
<evidence type="ECO:0000256" key="4">
    <source>
        <dbReference type="ARBA" id="ARBA00022989"/>
    </source>
</evidence>
<keyword evidence="8" id="KW-1185">Reference proteome</keyword>
<dbReference type="GO" id="GO:0005886">
    <property type="term" value="C:plasma membrane"/>
    <property type="evidence" value="ECO:0007669"/>
    <property type="project" value="TreeGrafter"/>
</dbReference>
<dbReference type="GO" id="GO:0008360">
    <property type="term" value="P:regulation of cell shape"/>
    <property type="evidence" value="ECO:0007669"/>
    <property type="project" value="UniProtKB-KW"/>
</dbReference>
<protein>
    <submittedName>
        <fullName evidence="7">Bacterial cell division membrane protein</fullName>
    </submittedName>
</protein>
<feature type="transmembrane region" description="Helical" evidence="6">
    <location>
        <begin position="16"/>
        <end position="38"/>
    </location>
</feature>
<accession>A0A0R1H509</accession>
<feature type="transmembrane region" description="Helical" evidence="6">
    <location>
        <begin position="325"/>
        <end position="343"/>
    </location>
</feature>
<evidence type="ECO:0000256" key="5">
    <source>
        <dbReference type="ARBA" id="ARBA00023136"/>
    </source>
</evidence>
<evidence type="ECO:0000256" key="3">
    <source>
        <dbReference type="ARBA" id="ARBA00022960"/>
    </source>
</evidence>
<evidence type="ECO:0000256" key="6">
    <source>
        <dbReference type="SAM" id="Phobius"/>
    </source>
</evidence>
<dbReference type="InterPro" id="IPR001182">
    <property type="entry name" value="FtsW/RodA"/>
</dbReference>
<proteinExistence type="predicted"/>
<feature type="transmembrane region" description="Helical" evidence="6">
    <location>
        <begin position="50"/>
        <end position="70"/>
    </location>
</feature>
<dbReference type="GO" id="GO:0051301">
    <property type="term" value="P:cell division"/>
    <property type="evidence" value="ECO:0007669"/>
    <property type="project" value="UniProtKB-KW"/>
</dbReference>
<feature type="transmembrane region" description="Helical" evidence="6">
    <location>
        <begin position="363"/>
        <end position="381"/>
    </location>
</feature>
<dbReference type="PATRIC" id="fig|1423722.3.peg.351"/>
<keyword evidence="7" id="KW-0132">Cell division</keyword>
<keyword evidence="2 6" id="KW-0812">Transmembrane</keyword>